<dbReference type="PROSITE" id="PS50042">
    <property type="entry name" value="CNMP_BINDING_3"/>
    <property type="match status" value="1"/>
</dbReference>
<dbReference type="Proteomes" id="UP000186894">
    <property type="component" value="Unassembled WGS sequence"/>
</dbReference>
<organism evidence="6 7">
    <name type="scientific">Rhizobium oryziradicis</name>
    <dbReference type="NCBI Taxonomy" id="1867956"/>
    <lineage>
        <taxon>Bacteria</taxon>
        <taxon>Pseudomonadati</taxon>
        <taxon>Pseudomonadota</taxon>
        <taxon>Alphaproteobacteria</taxon>
        <taxon>Hyphomicrobiales</taxon>
        <taxon>Rhizobiaceae</taxon>
        <taxon>Rhizobium/Agrobacterium group</taxon>
        <taxon>Rhizobium</taxon>
    </lineage>
</organism>
<gene>
    <name evidence="6" type="ORF">BJF95_17335</name>
</gene>
<accession>A0A1Q8ZT20</accession>
<keyword evidence="7" id="KW-1185">Reference proteome</keyword>
<evidence type="ECO:0000256" key="1">
    <source>
        <dbReference type="ARBA" id="ARBA00023015"/>
    </source>
</evidence>
<comment type="caution">
    <text evidence="6">The sequence shown here is derived from an EMBL/GenBank/DDBJ whole genome shotgun (WGS) entry which is preliminary data.</text>
</comment>
<dbReference type="SUPFAM" id="SSF51206">
    <property type="entry name" value="cAMP-binding domain-like"/>
    <property type="match status" value="1"/>
</dbReference>
<dbReference type="Pfam" id="PF00027">
    <property type="entry name" value="cNMP_binding"/>
    <property type="match status" value="1"/>
</dbReference>
<dbReference type="Gene3D" id="2.60.120.10">
    <property type="entry name" value="Jelly Rolls"/>
    <property type="match status" value="1"/>
</dbReference>
<dbReference type="SMART" id="SM00419">
    <property type="entry name" value="HTH_CRP"/>
    <property type="match status" value="1"/>
</dbReference>
<dbReference type="Gene3D" id="1.10.10.10">
    <property type="entry name" value="Winged helix-like DNA-binding domain superfamily/Winged helix DNA-binding domain"/>
    <property type="match status" value="1"/>
</dbReference>
<dbReference type="InterPro" id="IPR050397">
    <property type="entry name" value="Env_Response_Regulators"/>
</dbReference>
<dbReference type="GO" id="GO:0005829">
    <property type="term" value="C:cytosol"/>
    <property type="evidence" value="ECO:0007669"/>
    <property type="project" value="TreeGrafter"/>
</dbReference>
<keyword evidence="2" id="KW-0238">DNA-binding</keyword>
<evidence type="ECO:0000259" key="5">
    <source>
        <dbReference type="PROSITE" id="PS51063"/>
    </source>
</evidence>
<dbReference type="PANTHER" id="PTHR24567">
    <property type="entry name" value="CRP FAMILY TRANSCRIPTIONAL REGULATORY PROTEIN"/>
    <property type="match status" value="1"/>
</dbReference>
<dbReference type="EMBL" id="MKIM01000025">
    <property type="protein sequence ID" value="OLP45106.1"/>
    <property type="molecule type" value="Genomic_DNA"/>
</dbReference>
<dbReference type="STRING" id="1867956.BJF95_17335"/>
<dbReference type="InterPro" id="IPR012318">
    <property type="entry name" value="HTH_CRP"/>
</dbReference>
<name>A0A1Q8ZT20_9HYPH</name>
<dbReference type="InterPro" id="IPR000595">
    <property type="entry name" value="cNMP-bd_dom"/>
</dbReference>
<sequence>MAGDERAKTTGFLRQIPLFQSLTQEQDQVWSERCETRKVIAGTILYDPERTERAVFINTSGMIRAVLRVAPGKELFLEDFAPGSIVGALVALNGHWENGFLMTITDGEVIMIHPDVFREILEAHHDICLNLLTTMTFRMRQLYLKISEHSYLDVKHRLYNALLRLSLPSTDNPERRIIAPPLIHAALAEHVGTSRESISREMSRLLQDAVIERNSEAIIIRQPRELLRRLSRVAIAPPLVKPASCPA</sequence>
<evidence type="ECO:0000256" key="3">
    <source>
        <dbReference type="ARBA" id="ARBA00023163"/>
    </source>
</evidence>
<feature type="domain" description="HTH crp-type" evidence="5">
    <location>
        <begin position="152"/>
        <end position="224"/>
    </location>
</feature>
<dbReference type="GO" id="GO:0003700">
    <property type="term" value="F:DNA-binding transcription factor activity"/>
    <property type="evidence" value="ECO:0007669"/>
    <property type="project" value="TreeGrafter"/>
</dbReference>
<keyword evidence="1" id="KW-0805">Transcription regulation</keyword>
<dbReference type="OrthoDB" id="3182344at2"/>
<keyword evidence="3" id="KW-0804">Transcription</keyword>
<evidence type="ECO:0000256" key="2">
    <source>
        <dbReference type="ARBA" id="ARBA00023125"/>
    </source>
</evidence>
<feature type="domain" description="Cyclic nucleotide-binding" evidence="4">
    <location>
        <begin position="18"/>
        <end position="121"/>
    </location>
</feature>
<evidence type="ECO:0008006" key="8">
    <source>
        <dbReference type="Google" id="ProtNLM"/>
    </source>
</evidence>
<dbReference type="InterPro" id="IPR014710">
    <property type="entry name" value="RmlC-like_jellyroll"/>
</dbReference>
<dbReference type="PANTHER" id="PTHR24567:SF74">
    <property type="entry name" value="HTH-TYPE TRANSCRIPTIONAL REGULATOR ARCR"/>
    <property type="match status" value="1"/>
</dbReference>
<reference evidence="6 7" key="1">
    <citation type="submission" date="2016-09" db="EMBL/GenBank/DDBJ databases">
        <title>Rhizobium oryziradicis sp. nov., isolated from the root of rice.</title>
        <authorList>
            <person name="Zhao J."/>
            <person name="Zhang X."/>
        </authorList>
    </citation>
    <scope>NUCLEOTIDE SEQUENCE [LARGE SCALE GENOMIC DNA]</scope>
    <source>
        <strain evidence="6 7">N19</strain>
    </source>
</reference>
<evidence type="ECO:0000313" key="7">
    <source>
        <dbReference type="Proteomes" id="UP000186894"/>
    </source>
</evidence>
<dbReference type="CDD" id="cd00038">
    <property type="entry name" value="CAP_ED"/>
    <property type="match status" value="1"/>
</dbReference>
<dbReference type="InterPro" id="IPR036390">
    <property type="entry name" value="WH_DNA-bd_sf"/>
</dbReference>
<dbReference type="InterPro" id="IPR036388">
    <property type="entry name" value="WH-like_DNA-bd_sf"/>
</dbReference>
<dbReference type="PROSITE" id="PS51063">
    <property type="entry name" value="HTH_CRP_2"/>
    <property type="match status" value="1"/>
</dbReference>
<dbReference type="Pfam" id="PF13545">
    <property type="entry name" value="HTH_Crp_2"/>
    <property type="match status" value="1"/>
</dbReference>
<dbReference type="RefSeq" id="WP_075639021.1">
    <property type="nucleotide sequence ID" value="NZ_MKIM01000025.1"/>
</dbReference>
<protein>
    <recommendedName>
        <fullName evidence="8">Crp/Fnr family transcriptional regulator</fullName>
    </recommendedName>
</protein>
<evidence type="ECO:0000259" key="4">
    <source>
        <dbReference type="PROSITE" id="PS50042"/>
    </source>
</evidence>
<evidence type="ECO:0000313" key="6">
    <source>
        <dbReference type="EMBL" id="OLP45106.1"/>
    </source>
</evidence>
<dbReference type="GO" id="GO:0003677">
    <property type="term" value="F:DNA binding"/>
    <property type="evidence" value="ECO:0007669"/>
    <property type="project" value="UniProtKB-KW"/>
</dbReference>
<proteinExistence type="predicted"/>
<dbReference type="InterPro" id="IPR018490">
    <property type="entry name" value="cNMP-bd_dom_sf"/>
</dbReference>
<dbReference type="SUPFAM" id="SSF46785">
    <property type="entry name" value="Winged helix' DNA-binding domain"/>
    <property type="match status" value="1"/>
</dbReference>
<dbReference type="AlphaFoldDB" id="A0A1Q8ZT20"/>